<keyword evidence="4 6" id="KW-1133">Transmembrane helix</keyword>
<feature type="transmembrane region" description="Helical" evidence="6">
    <location>
        <begin position="592"/>
        <end position="612"/>
    </location>
</feature>
<gene>
    <name evidence="8" type="ORF">L0P92_03340</name>
</gene>
<feature type="transmembrane region" description="Helical" evidence="6">
    <location>
        <begin position="540"/>
        <end position="565"/>
    </location>
</feature>
<evidence type="ECO:0000256" key="6">
    <source>
        <dbReference type="SAM" id="Phobius"/>
    </source>
</evidence>
<feature type="transmembrane region" description="Helical" evidence="6">
    <location>
        <begin position="343"/>
        <end position="361"/>
    </location>
</feature>
<name>A0A9X1PSA8_STRM4</name>
<evidence type="ECO:0000256" key="4">
    <source>
        <dbReference type="ARBA" id="ARBA00022989"/>
    </source>
</evidence>
<comment type="caution">
    <text evidence="8">The sequence shown here is derived from an EMBL/GenBank/DDBJ whole genome shotgun (WGS) entry which is preliminary data.</text>
</comment>
<keyword evidence="9" id="KW-1185">Reference proteome</keyword>
<feature type="transmembrane region" description="Helical" evidence="6">
    <location>
        <begin position="256"/>
        <end position="279"/>
    </location>
</feature>
<dbReference type="InterPro" id="IPR003838">
    <property type="entry name" value="ABC3_permease_C"/>
</dbReference>
<feature type="transmembrane region" description="Helical" evidence="6">
    <location>
        <begin position="204"/>
        <end position="224"/>
    </location>
</feature>
<dbReference type="EMBL" id="JAKEIP010000006">
    <property type="protein sequence ID" value="MCF1592605.1"/>
    <property type="molecule type" value="Genomic_DNA"/>
</dbReference>
<dbReference type="Proteomes" id="UP001139384">
    <property type="component" value="Unassembled WGS sequence"/>
</dbReference>
<proteinExistence type="predicted"/>
<sequence>MRSPVLPLTWHLAKSSGRRGLQSHLLAAAASAVGALILLVLLAATLGSADRADRTAWRTPDAAPTQRATAAQTLTTTYVRDKPVTVVTLAQLPHRGPAPAPPGIDRFPAPGQTYLSPALAKLMRELPASQLGDRFPTRTGYGTIGDAGLAAPEELVAVVGRTSTDPAITRATDGGEVDLLAASALVSGFDGASPSAFTASDQDIALLGGGLLIVPVIVLAAAAGRLGAASREQRLAALRLAGATPRQILTMTGVESAAVGLAGALVGTLAYVLLLPALTEVPYGIGTWYAEELWVGLPWLLSVVLALTALTALSAVSGLRAVARSPLGVAQQADPRRTRKVRLALFAAITGFVVISAQSGSQGTMQKLGLIVLVYGAFWILGPWVVDRLGRTVGRFARRPATLLAARRLSDDPRGAWRTVSGLVLAGFVAGFFTVGQIGIIGVHYPGQIALPMEHGNPRVAVAQARERLKEAEVTATVRTATPDSILGATEGVVVQVRGGQAAIDTAITALTPLTPGNPPRTDDYPNAENTAVNKLIGQIGLASLALGFLVAAASAGLTAAATVLDRRRVYGLLRLAGVPLKVLDRARVRETALPLVVLAGGTTAAGTFAALEINKAFGTSVSASGLVQLSACGVVGLATMFAALVGSRPLLRKVTEERSQDPD</sequence>
<feature type="domain" description="ABC3 transporter permease C-terminal" evidence="7">
    <location>
        <begin position="210"/>
        <end position="318"/>
    </location>
</feature>
<reference evidence="8" key="1">
    <citation type="submission" date="2022-01" db="EMBL/GenBank/DDBJ databases">
        <title>Draft Genome Sequences of Seven Type Strains of the Genus Streptomyces.</title>
        <authorList>
            <person name="Aziz S."/>
            <person name="Coretto E."/>
            <person name="Chronakova A."/>
            <person name="Sproer C."/>
            <person name="Huber K."/>
            <person name="Nouioui I."/>
            <person name="Gross H."/>
        </authorList>
    </citation>
    <scope>NUCLEOTIDE SEQUENCE</scope>
    <source>
        <strain evidence="8">DSM 103493</strain>
    </source>
</reference>
<dbReference type="AlphaFoldDB" id="A0A9X1PSA8"/>
<feature type="transmembrane region" description="Helical" evidence="6">
    <location>
        <begin position="299"/>
        <end position="322"/>
    </location>
</feature>
<feature type="transmembrane region" description="Helical" evidence="6">
    <location>
        <begin position="624"/>
        <end position="646"/>
    </location>
</feature>
<dbReference type="GO" id="GO:0005886">
    <property type="term" value="C:plasma membrane"/>
    <property type="evidence" value="ECO:0007669"/>
    <property type="project" value="UniProtKB-SubCell"/>
</dbReference>
<feature type="transmembrane region" description="Helical" evidence="6">
    <location>
        <begin position="367"/>
        <end position="386"/>
    </location>
</feature>
<comment type="subcellular location">
    <subcellularLocation>
        <location evidence="1">Cell membrane</location>
        <topology evidence="1">Multi-pass membrane protein</topology>
    </subcellularLocation>
</comment>
<keyword evidence="2" id="KW-1003">Cell membrane</keyword>
<evidence type="ECO:0000313" key="9">
    <source>
        <dbReference type="Proteomes" id="UP001139384"/>
    </source>
</evidence>
<keyword evidence="3 6" id="KW-0812">Transmembrane</keyword>
<evidence type="ECO:0000256" key="5">
    <source>
        <dbReference type="ARBA" id="ARBA00023136"/>
    </source>
</evidence>
<feature type="transmembrane region" description="Helical" evidence="6">
    <location>
        <begin position="423"/>
        <end position="445"/>
    </location>
</feature>
<evidence type="ECO:0000259" key="7">
    <source>
        <dbReference type="Pfam" id="PF02687"/>
    </source>
</evidence>
<protein>
    <submittedName>
        <fullName evidence="8">ABC transporter permease</fullName>
    </submittedName>
</protein>
<evidence type="ECO:0000256" key="2">
    <source>
        <dbReference type="ARBA" id="ARBA00022475"/>
    </source>
</evidence>
<dbReference type="Pfam" id="PF02687">
    <property type="entry name" value="FtsX"/>
    <property type="match status" value="1"/>
</dbReference>
<organism evidence="8 9">
    <name type="scientific">Streptomyces muensis</name>
    <dbReference type="NCBI Taxonomy" id="1077944"/>
    <lineage>
        <taxon>Bacteria</taxon>
        <taxon>Bacillati</taxon>
        <taxon>Actinomycetota</taxon>
        <taxon>Actinomycetes</taxon>
        <taxon>Kitasatosporales</taxon>
        <taxon>Streptomycetaceae</taxon>
        <taxon>Streptomyces</taxon>
    </lineage>
</organism>
<accession>A0A9X1PSA8</accession>
<evidence type="ECO:0000313" key="8">
    <source>
        <dbReference type="EMBL" id="MCF1592605.1"/>
    </source>
</evidence>
<keyword evidence="5 6" id="KW-0472">Membrane</keyword>
<dbReference type="RefSeq" id="WP_234760916.1">
    <property type="nucleotide sequence ID" value="NZ_JAKEIP010000006.1"/>
</dbReference>
<evidence type="ECO:0000256" key="1">
    <source>
        <dbReference type="ARBA" id="ARBA00004651"/>
    </source>
</evidence>
<evidence type="ECO:0000256" key="3">
    <source>
        <dbReference type="ARBA" id="ARBA00022692"/>
    </source>
</evidence>